<keyword evidence="2" id="KW-1185">Reference proteome</keyword>
<comment type="caution">
    <text evidence="1">The sequence shown here is derived from an EMBL/GenBank/DDBJ whole genome shotgun (WGS) entry which is preliminary data.</text>
</comment>
<name>A0ABD2QKB5_9PLAT</name>
<gene>
    <name evidence="1" type="ORF">Ciccas_001528</name>
</gene>
<dbReference type="EMBL" id="JBJKFK010000101">
    <property type="protein sequence ID" value="KAL3319797.1"/>
    <property type="molecule type" value="Genomic_DNA"/>
</dbReference>
<evidence type="ECO:0000313" key="2">
    <source>
        <dbReference type="Proteomes" id="UP001626550"/>
    </source>
</evidence>
<evidence type="ECO:0000313" key="1">
    <source>
        <dbReference type="EMBL" id="KAL3319797.1"/>
    </source>
</evidence>
<protein>
    <submittedName>
        <fullName evidence="1">Uncharacterized protein</fullName>
    </submittedName>
</protein>
<sequence>MPLHRLAKEPFLYIANSILSPHLAEPLTQDDMVIDFNGVVFKDLYFNIQLVQRSSDKKCGKFSQINLITMPAESLINSMITSFHSLVNMAANCAEQTMEEGDSSEQKTVEVDASNDAESNINSFTRFVEKLAVAAQKFDSEAFNFDDQNSRTRLASFINTCESLYGILTPIALAYSSLFVTGLSVRIECPIAVPNLNRAMGLQFNIAQLNITNAKLISNLNESSVSHDSAETTTPAETRLGGLWSWISSWSQANSAQASKQKSENCVFSSPSEIEKSLQIVDFYIKWDLWSTERPIQDRNVTSSKNKLSENLQDKPEMETSASMDGVSYLLDTVTNAKYAFPGLSPENIIASSSIFAMPGPKNWVHCTIDFVKNGLMDVSSFSNIQVHADFDFSQLYACLSPSQLYWLTLGASQISKCLEQYFDRRDEAKAESYDQFQQNVVSFSIMQLTSLSQAQKSASAFDQINLGKLSHVIFIANSTKSRKL</sequence>
<proteinExistence type="predicted"/>
<reference evidence="1 2" key="1">
    <citation type="submission" date="2024-11" db="EMBL/GenBank/DDBJ databases">
        <title>Adaptive evolution of stress response genes in parasites aligns with host niche diversity.</title>
        <authorList>
            <person name="Hahn C."/>
            <person name="Resl P."/>
        </authorList>
    </citation>
    <scope>NUCLEOTIDE SEQUENCE [LARGE SCALE GENOMIC DNA]</scope>
    <source>
        <strain evidence="1">EGGRZ-B1_66</strain>
        <tissue evidence="1">Body</tissue>
    </source>
</reference>
<accession>A0ABD2QKB5</accession>
<dbReference type="AlphaFoldDB" id="A0ABD2QKB5"/>
<dbReference type="Proteomes" id="UP001626550">
    <property type="component" value="Unassembled WGS sequence"/>
</dbReference>
<organism evidence="1 2">
    <name type="scientific">Cichlidogyrus casuarinus</name>
    <dbReference type="NCBI Taxonomy" id="1844966"/>
    <lineage>
        <taxon>Eukaryota</taxon>
        <taxon>Metazoa</taxon>
        <taxon>Spiralia</taxon>
        <taxon>Lophotrochozoa</taxon>
        <taxon>Platyhelminthes</taxon>
        <taxon>Monogenea</taxon>
        <taxon>Monopisthocotylea</taxon>
        <taxon>Dactylogyridea</taxon>
        <taxon>Ancyrocephalidae</taxon>
        <taxon>Cichlidogyrus</taxon>
    </lineage>
</organism>